<gene>
    <name evidence="9 10" type="primary">fliQ</name>
    <name evidence="10" type="ORF">CTLFYP3_02332</name>
</gene>
<evidence type="ECO:0000256" key="2">
    <source>
        <dbReference type="ARBA" id="ARBA00006156"/>
    </source>
</evidence>
<dbReference type="InterPro" id="IPR006305">
    <property type="entry name" value="FliQ"/>
</dbReference>
<evidence type="ECO:0000256" key="8">
    <source>
        <dbReference type="ARBA" id="ARBA00023143"/>
    </source>
</evidence>
<keyword evidence="10" id="KW-0969">Cilium</keyword>
<dbReference type="InterPro" id="IPR002191">
    <property type="entry name" value="Bac_export_3"/>
</dbReference>
<protein>
    <recommendedName>
        <fullName evidence="3 9">Flagellar biosynthetic protein FliQ</fullName>
    </recommendedName>
</protein>
<keyword evidence="8 9" id="KW-0975">Bacterial flagellum</keyword>
<evidence type="ECO:0000256" key="3">
    <source>
        <dbReference type="ARBA" id="ARBA00021718"/>
    </source>
</evidence>
<keyword evidence="4 9" id="KW-1003">Cell membrane</keyword>
<dbReference type="GO" id="GO:0009306">
    <property type="term" value="P:protein secretion"/>
    <property type="evidence" value="ECO:0007669"/>
    <property type="project" value="InterPro"/>
</dbReference>
<proteinExistence type="inferred from homology"/>
<evidence type="ECO:0000256" key="6">
    <source>
        <dbReference type="ARBA" id="ARBA00022989"/>
    </source>
</evidence>
<keyword evidence="10" id="KW-0282">Flagellum</keyword>
<dbReference type="Pfam" id="PF01313">
    <property type="entry name" value="Bac_export_3"/>
    <property type="match status" value="1"/>
</dbReference>
<evidence type="ECO:0000256" key="5">
    <source>
        <dbReference type="ARBA" id="ARBA00022692"/>
    </source>
</evidence>
<organism evidence="10">
    <name type="scientific">Clostridium tertium</name>
    <dbReference type="NCBI Taxonomy" id="1559"/>
    <lineage>
        <taxon>Bacteria</taxon>
        <taxon>Bacillati</taxon>
        <taxon>Bacillota</taxon>
        <taxon>Clostridia</taxon>
        <taxon>Eubacteriales</taxon>
        <taxon>Clostridiaceae</taxon>
        <taxon>Clostridium</taxon>
    </lineage>
</organism>
<evidence type="ECO:0000256" key="7">
    <source>
        <dbReference type="ARBA" id="ARBA00023136"/>
    </source>
</evidence>
<dbReference type="EMBL" id="CACRTO010000021">
    <property type="protein sequence ID" value="VYU41058.1"/>
    <property type="molecule type" value="Genomic_DNA"/>
</dbReference>
<accession>A0A6N3EMS3</accession>
<reference evidence="10" key="1">
    <citation type="submission" date="2019-11" db="EMBL/GenBank/DDBJ databases">
        <authorList>
            <person name="Feng L."/>
        </authorList>
    </citation>
    <scope>NUCLEOTIDE SEQUENCE</scope>
    <source>
        <strain evidence="10">CTertiumLFYP3</strain>
    </source>
</reference>
<dbReference type="PIRSF" id="PIRSF004669">
    <property type="entry name" value="FliQ"/>
    <property type="match status" value="1"/>
</dbReference>
<evidence type="ECO:0000256" key="9">
    <source>
        <dbReference type="RuleBase" id="RU364090"/>
    </source>
</evidence>
<evidence type="ECO:0000256" key="4">
    <source>
        <dbReference type="ARBA" id="ARBA00022475"/>
    </source>
</evidence>
<feature type="transmembrane region" description="Helical" evidence="9">
    <location>
        <begin position="54"/>
        <end position="79"/>
    </location>
</feature>
<dbReference type="GO" id="GO:0005886">
    <property type="term" value="C:plasma membrane"/>
    <property type="evidence" value="ECO:0007669"/>
    <property type="project" value="UniProtKB-SubCell"/>
</dbReference>
<dbReference type="PANTHER" id="PTHR34040">
    <property type="entry name" value="FLAGELLAR BIOSYNTHETIC PROTEIN FLIQ"/>
    <property type="match status" value="1"/>
</dbReference>
<sequence length="92" mass="10123">MRKMSESLIIGIVRDALMTSLKVAGPILIVSILIGLIISIFQATTQIQEQTLTFVPKLIGIAFTGLFLASFMLHTLVGFTERIFELIIKVST</sequence>
<keyword evidence="5 9" id="KW-0812">Transmembrane</keyword>
<comment type="function">
    <text evidence="9">Role in flagellar biosynthesis.</text>
</comment>
<dbReference type="PRINTS" id="PR00952">
    <property type="entry name" value="TYPE3IMQPROT"/>
</dbReference>
<dbReference type="PANTHER" id="PTHR34040:SF2">
    <property type="entry name" value="FLAGELLAR BIOSYNTHETIC PROTEIN FLIQ"/>
    <property type="match status" value="1"/>
</dbReference>
<dbReference type="GO" id="GO:0009425">
    <property type="term" value="C:bacterial-type flagellum basal body"/>
    <property type="evidence" value="ECO:0007669"/>
    <property type="project" value="UniProtKB-SubCell"/>
</dbReference>
<dbReference type="NCBIfam" id="TIGR01402">
    <property type="entry name" value="fliQ"/>
    <property type="match status" value="1"/>
</dbReference>
<evidence type="ECO:0000256" key="1">
    <source>
        <dbReference type="ARBA" id="ARBA00004651"/>
    </source>
</evidence>
<keyword evidence="10" id="KW-0966">Cell projection</keyword>
<evidence type="ECO:0000313" key="10">
    <source>
        <dbReference type="EMBL" id="VYU41058.1"/>
    </source>
</evidence>
<feature type="transmembrane region" description="Helical" evidence="9">
    <location>
        <begin position="21"/>
        <end position="42"/>
    </location>
</feature>
<keyword evidence="6 9" id="KW-1133">Transmembrane helix</keyword>
<comment type="subcellular location">
    <subcellularLocation>
        <location evidence="1 9">Cell membrane</location>
        <topology evidence="1">Multi-pass membrane protein</topology>
    </subcellularLocation>
    <subcellularLocation>
        <location evidence="9">Bacterial flagellum basal body</location>
    </subcellularLocation>
</comment>
<dbReference type="AlphaFoldDB" id="A0A6N3EMS3"/>
<dbReference type="GO" id="GO:0044780">
    <property type="term" value="P:bacterial-type flagellum assembly"/>
    <property type="evidence" value="ECO:0007669"/>
    <property type="project" value="InterPro"/>
</dbReference>
<comment type="similarity">
    <text evidence="2 9">Belongs to the FliQ/MopD/SpaQ family.</text>
</comment>
<keyword evidence="7 9" id="KW-0472">Membrane</keyword>
<name>A0A6N3EMS3_9CLOT</name>